<dbReference type="EMBL" id="JBIRGH010000013">
    <property type="protein sequence ID" value="MFH8586928.1"/>
    <property type="molecule type" value="Genomic_DNA"/>
</dbReference>
<comment type="caution">
    <text evidence="1">The sequence shown here is derived from an EMBL/GenBank/DDBJ whole genome shotgun (WGS) entry which is preliminary data.</text>
</comment>
<evidence type="ECO:0000313" key="2">
    <source>
        <dbReference type="Proteomes" id="UP001610990"/>
    </source>
</evidence>
<proteinExistence type="predicted"/>
<dbReference type="Proteomes" id="UP001610990">
    <property type="component" value="Unassembled WGS sequence"/>
</dbReference>
<name>A0ABW7RFU1_9ACTN</name>
<keyword evidence="2" id="KW-1185">Reference proteome</keyword>
<evidence type="ECO:0000313" key="1">
    <source>
        <dbReference type="EMBL" id="MFH8586928.1"/>
    </source>
</evidence>
<organism evidence="1 2">
    <name type="scientific">Streptomyces celluloflavus</name>
    <dbReference type="NCBI Taxonomy" id="58344"/>
    <lineage>
        <taxon>Bacteria</taxon>
        <taxon>Bacillati</taxon>
        <taxon>Actinomycetota</taxon>
        <taxon>Actinomycetes</taxon>
        <taxon>Kitasatosporales</taxon>
        <taxon>Streptomycetaceae</taxon>
        <taxon>Streptomyces</taxon>
    </lineage>
</organism>
<sequence length="109" mass="11806">MSRTSPQQQLPLPTLRLVVNGIPTTYLLEDPGTGPHAASLPDGVVYDLRIHAAWVLARQGHRTSWLATHLGLPRPVARAIVTTARPTPGPPRLPADRAFGLNYFSPWGG</sequence>
<dbReference type="RefSeq" id="WP_367437048.1">
    <property type="nucleotide sequence ID" value="NZ_CP108413.1"/>
</dbReference>
<gene>
    <name evidence="1" type="ORF">ACH4GP_21420</name>
</gene>
<accession>A0ABW7RFU1</accession>
<protein>
    <submittedName>
        <fullName evidence="1">Uncharacterized protein</fullName>
    </submittedName>
</protein>
<reference evidence="1 2" key="1">
    <citation type="submission" date="2024-10" db="EMBL/GenBank/DDBJ databases">
        <title>The Natural Products Discovery Center: Release of the First 8490 Sequenced Strains for Exploring Actinobacteria Biosynthetic Diversity.</title>
        <authorList>
            <person name="Kalkreuter E."/>
            <person name="Kautsar S.A."/>
            <person name="Yang D."/>
            <person name="Bader C.D."/>
            <person name="Teijaro C.N."/>
            <person name="Fluegel L."/>
            <person name="Davis C.M."/>
            <person name="Simpson J.R."/>
            <person name="Lauterbach L."/>
            <person name="Steele A.D."/>
            <person name="Gui C."/>
            <person name="Meng S."/>
            <person name="Li G."/>
            <person name="Viehrig K."/>
            <person name="Ye F."/>
            <person name="Su P."/>
            <person name="Kiefer A.F."/>
            <person name="Nichols A."/>
            <person name="Cepeda A.J."/>
            <person name="Yan W."/>
            <person name="Fan B."/>
            <person name="Jiang Y."/>
            <person name="Adhikari A."/>
            <person name="Zheng C.-J."/>
            <person name="Schuster L."/>
            <person name="Cowan T.M."/>
            <person name="Smanski M.J."/>
            <person name="Chevrette M.G."/>
            <person name="De Carvalho L.P.S."/>
            <person name="Shen B."/>
        </authorList>
    </citation>
    <scope>NUCLEOTIDE SEQUENCE [LARGE SCALE GENOMIC DNA]</scope>
    <source>
        <strain evidence="1 2">NPDC018013</strain>
    </source>
</reference>